<sequence length="65" mass="6831">MGYIVGAFGLVAGLAWNDAVKAFIEYAFPMSAGGGLAAKFVYALLITLAVVVITTYLSRLTEKEG</sequence>
<dbReference type="Proteomes" id="UP000177785">
    <property type="component" value="Unassembled WGS sequence"/>
</dbReference>
<keyword evidence="1" id="KW-1133">Transmembrane helix</keyword>
<dbReference type="AlphaFoldDB" id="A0A1G2G732"/>
<reference evidence="2 3" key="1">
    <citation type="journal article" date="2016" name="Nat. Commun.">
        <title>Thousands of microbial genomes shed light on interconnected biogeochemical processes in an aquifer system.</title>
        <authorList>
            <person name="Anantharaman K."/>
            <person name="Brown C.T."/>
            <person name="Hug L.A."/>
            <person name="Sharon I."/>
            <person name="Castelle C.J."/>
            <person name="Probst A.J."/>
            <person name="Thomas B.C."/>
            <person name="Singh A."/>
            <person name="Wilkins M.J."/>
            <person name="Karaoz U."/>
            <person name="Brodie E.L."/>
            <person name="Williams K.H."/>
            <person name="Hubbard S.S."/>
            <person name="Banfield J.F."/>
        </authorList>
    </citation>
    <scope>NUCLEOTIDE SEQUENCE [LARGE SCALE GENOMIC DNA]</scope>
</reference>
<feature type="transmembrane region" description="Helical" evidence="1">
    <location>
        <begin position="41"/>
        <end position="58"/>
    </location>
</feature>
<dbReference type="EMBL" id="MHNL01000005">
    <property type="protein sequence ID" value="OGZ45892.1"/>
    <property type="molecule type" value="Genomic_DNA"/>
</dbReference>
<proteinExistence type="predicted"/>
<protein>
    <submittedName>
        <fullName evidence="2">Uncharacterized protein</fullName>
    </submittedName>
</protein>
<dbReference type="STRING" id="1802115.A2756_02305"/>
<dbReference type="Pfam" id="PF18898">
    <property type="entry name" value="DUF5654"/>
    <property type="match status" value="1"/>
</dbReference>
<organism evidence="2 3">
    <name type="scientific">Candidatus Ryanbacteria bacterium RIFCSPHIGHO2_01_FULL_48_27</name>
    <dbReference type="NCBI Taxonomy" id="1802115"/>
    <lineage>
        <taxon>Bacteria</taxon>
        <taxon>Candidatus Ryaniibacteriota</taxon>
    </lineage>
</organism>
<evidence type="ECO:0000313" key="3">
    <source>
        <dbReference type="Proteomes" id="UP000177785"/>
    </source>
</evidence>
<name>A0A1G2G732_9BACT</name>
<accession>A0A1G2G732</accession>
<evidence type="ECO:0000256" key="1">
    <source>
        <dbReference type="SAM" id="Phobius"/>
    </source>
</evidence>
<comment type="caution">
    <text evidence="2">The sequence shown here is derived from an EMBL/GenBank/DDBJ whole genome shotgun (WGS) entry which is preliminary data.</text>
</comment>
<keyword evidence="1" id="KW-0472">Membrane</keyword>
<keyword evidence="1" id="KW-0812">Transmembrane</keyword>
<dbReference type="InterPro" id="IPR043713">
    <property type="entry name" value="DUF5654"/>
</dbReference>
<evidence type="ECO:0000313" key="2">
    <source>
        <dbReference type="EMBL" id="OGZ45892.1"/>
    </source>
</evidence>
<gene>
    <name evidence="2" type="ORF">A2756_02305</name>
</gene>